<organism evidence="1">
    <name type="scientific">Cryptosporidium hominis</name>
    <dbReference type="NCBI Taxonomy" id="237895"/>
    <lineage>
        <taxon>Eukaryota</taxon>
        <taxon>Sar</taxon>
        <taxon>Alveolata</taxon>
        <taxon>Apicomplexa</taxon>
        <taxon>Conoidasida</taxon>
        <taxon>Coccidia</taxon>
        <taxon>Eucoccidiorida</taxon>
        <taxon>Eimeriorina</taxon>
        <taxon>Cryptosporidiidae</taxon>
        <taxon>Cryptosporidium</taxon>
    </lineage>
</organism>
<proteinExistence type="predicted"/>
<keyword evidence="3" id="KW-1185">Reference proteome</keyword>
<gene>
    <name evidence="1" type="ORF">CHUDEA5_4380</name>
    <name evidence="2" type="ORF">GY17_00001507</name>
</gene>
<accession>A0A0S4TFN6</accession>
<protein>
    <submittedName>
        <fullName evidence="2">RmlC-like jelly roll fold containing protein</fullName>
    </submittedName>
</protein>
<sequence>MFNMQFEGTFNYQKPNHSVKETVKLFDIKSNDFNNTISTINSDSNHFEQELKTSKKKSNYQNNTKKIKKVLDPLQSSLYVIDQEHFEIFDPVYPSMTEIFQQRIKKKKYPKTSSKTNNINNKTLSNFSQNKYNNNHIINNYFNYLWQVGDEFSEIHCFPLF</sequence>
<reference evidence="2 3" key="1">
    <citation type="submission" date="2014-11" db="EMBL/GenBank/DDBJ databases">
        <title>Comparative genomic analysis of Cryptosporidium hominis reveals occurrence of genetic recombination in virulent subtypes.</title>
        <authorList>
            <person name="Guo Y."/>
            <person name="Tang K."/>
            <person name="Frace M."/>
            <person name="Li N."/>
            <person name="Roellig D.M."/>
            <person name="Sammons S."/>
            <person name="Knipe K."/>
            <person name="Rowe L."/>
            <person name="Feng Y."/>
            <person name="Xiao L."/>
        </authorList>
    </citation>
    <scope>NUCLEOTIDE SEQUENCE [LARGE SCALE GENOMIC DNA]</scope>
    <source>
        <strain evidence="2">30976</strain>
    </source>
</reference>
<dbReference type="VEuPathDB" id="CryptoDB:CHUDEA5_4380"/>
<dbReference type="OrthoDB" id="342092at2759"/>
<dbReference type="EMBL" id="JTAI01000013">
    <property type="protein sequence ID" value="PPS96700.1"/>
    <property type="molecule type" value="Genomic_DNA"/>
</dbReference>
<evidence type="ECO:0000313" key="1">
    <source>
        <dbReference type="EMBL" id="CUV06304.1"/>
    </source>
</evidence>
<evidence type="ECO:0000313" key="2">
    <source>
        <dbReference type="EMBL" id="PPS96700.1"/>
    </source>
</evidence>
<dbReference type="VEuPathDB" id="CryptoDB:Chro.50404"/>
<dbReference type="AlphaFoldDB" id="A0A0S4TFN6"/>
<reference evidence="1" key="2">
    <citation type="submission" date="2015-08" db="EMBL/GenBank/DDBJ databases">
        <authorList>
            <person name="Babu N.S."/>
            <person name="Beckwith C.J."/>
            <person name="Beseler K.G."/>
            <person name="Brison A."/>
            <person name="Carone J.V."/>
            <person name="Caskin T.P."/>
            <person name="Diamond M."/>
            <person name="Durham M.E."/>
            <person name="Foxe J.M."/>
            <person name="Go M."/>
            <person name="Henderson B.A."/>
            <person name="Jones I.B."/>
            <person name="McGettigan J.A."/>
            <person name="Micheletti S.J."/>
            <person name="Nasrallah M.E."/>
            <person name="Ortiz D."/>
            <person name="Piller C.R."/>
            <person name="Privatt S.R."/>
            <person name="Schneider S.L."/>
            <person name="Sharp S."/>
            <person name="Smith T.C."/>
            <person name="Stanton J.D."/>
            <person name="Ullery H.E."/>
            <person name="Wilson R.J."/>
            <person name="Serrano M.G."/>
            <person name="Buck G."/>
            <person name="Lee V."/>
            <person name="Wang Y."/>
            <person name="Carvalho R."/>
            <person name="Voegtly L."/>
            <person name="Shi R."/>
            <person name="Duckworth R."/>
            <person name="Johnson A."/>
            <person name="Loviza R."/>
            <person name="Walstead R."/>
            <person name="Shah Z."/>
            <person name="Kiflezghi M."/>
            <person name="Wade K."/>
            <person name="Ball S.L."/>
            <person name="Bradley K.W."/>
            <person name="Asai D.J."/>
            <person name="Bowman C.A."/>
            <person name="Russell D.A."/>
            <person name="Pope W.H."/>
            <person name="Jacobs-Sera D."/>
            <person name="Hendrix R.W."/>
            <person name="Hatfull G.F."/>
        </authorList>
    </citation>
    <scope>NUCLEOTIDE SEQUENCE [LARGE SCALE GENOMIC DNA]</scope>
</reference>
<evidence type="ECO:0000313" key="3">
    <source>
        <dbReference type="Proteomes" id="UP001429100"/>
    </source>
</evidence>
<dbReference type="VEuPathDB" id="CryptoDB:GY17_00001507"/>
<reference evidence="2 3" key="3">
    <citation type="submission" date="2017-10" db="EMBL/GenBank/DDBJ databases">
        <title>Consistent, comparative and evidence-based genome annotation and re-annotation for the closely-related species, Cryptosporidium parvum, C. hominis and C. tyzzeri.</title>
        <authorList>
            <person name="Baptista R.P."/>
            <person name="Li Y."/>
            <person name="Sateriale A."/>
            <person name="Striepen B."/>
            <person name="Kissinger J.C."/>
        </authorList>
    </citation>
    <scope>NUCLEOTIDE SEQUENCE [LARGE SCALE GENOMIC DNA]</scope>
    <source>
        <strain evidence="2">30976</strain>
    </source>
</reference>
<dbReference type="Proteomes" id="UP001429100">
    <property type="component" value="Unassembled WGS sequence"/>
</dbReference>
<dbReference type="Proteomes" id="UP000199752">
    <property type="component" value="Chromosome 5"/>
</dbReference>
<dbReference type="EMBL" id="LN877951">
    <property type="protein sequence ID" value="CUV06304.1"/>
    <property type="molecule type" value="Genomic_DNA"/>
</dbReference>
<dbReference type="VEuPathDB" id="CryptoDB:ChTU502y2012_374g0155"/>
<name>A0A0S4TFN6_CRYHO</name>